<dbReference type="OrthoDB" id="1707487at2759"/>
<reference evidence="4" key="1">
    <citation type="submission" date="2020-10" db="EMBL/GenBank/DDBJ databases">
        <authorList>
            <person name="Han B."/>
            <person name="Lu T."/>
            <person name="Zhao Q."/>
            <person name="Huang X."/>
            <person name="Zhao Y."/>
        </authorList>
    </citation>
    <scope>NUCLEOTIDE SEQUENCE</scope>
</reference>
<dbReference type="EMBL" id="CAJGYO010000007">
    <property type="protein sequence ID" value="CAD6247810.1"/>
    <property type="molecule type" value="Genomic_DNA"/>
</dbReference>
<evidence type="ECO:0000313" key="4">
    <source>
        <dbReference type="EMBL" id="CAD6247810.1"/>
    </source>
</evidence>
<feature type="compositionally biased region" description="Basic and acidic residues" evidence="2">
    <location>
        <begin position="122"/>
        <end position="131"/>
    </location>
</feature>
<comment type="caution">
    <text evidence="4">The sequence shown here is derived from an EMBL/GenBank/DDBJ whole genome shotgun (WGS) entry which is preliminary data.</text>
</comment>
<protein>
    <recommendedName>
        <fullName evidence="3">CCHC-type domain-containing protein</fullName>
    </recommendedName>
</protein>
<name>A0A811PP02_9POAL</name>
<dbReference type="GO" id="GO:0008270">
    <property type="term" value="F:zinc ion binding"/>
    <property type="evidence" value="ECO:0007669"/>
    <property type="project" value="UniProtKB-KW"/>
</dbReference>
<dbReference type="PROSITE" id="PS50158">
    <property type="entry name" value="ZF_CCHC"/>
    <property type="match status" value="1"/>
</dbReference>
<organism evidence="4 5">
    <name type="scientific">Miscanthus lutarioriparius</name>
    <dbReference type="NCBI Taxonomy" id="422564"/>
    <lineage>
        <taxon>Eukaryota</taxon>
        <taxon>Viridiplantae</taxon>
        <taxon>Streptophyta</taxon>
        <taxon>Embryophyta</taxon>
        <taxon>Tracheophyta</taxon>
        <taxon>Spermatophyta</taxon>
        <taxon>Magnoliopsida</taxon>
        <taxon>Liliopsida</taxon>
        <taxon>Poales</taxon>
        <taxon>Poaceae</taxon>
        <taxon>PACMAD clade</taxon>
        <taxon>Panicoideae</taxon>
        <taxon>Andropogonodae</taxon>
        <taxon>Andropogoneae</taxon>
        <taxon>Saccharinae</taxon>
        <taxon>Miscanthus</taxon>
    </lineage>
</organism>
<keyword evidence="5" id="KW-1185">Reference proteome</keyword>
<evidence type="ECO:0000259" key="3">
    <source>
        <dbReference type="PROSITE" id="PS50158"/>
    </source>
</evidence>
<feature type="region of interest" description="Disordered" evidence="2">
    <location>
        <begin position="97"/>
        <end position="171"/>
    </location>
</feature>
<dbReference type="AlphaFoldDB" id="A0A811PP02"/>
<feature type="domain" description="CCHC-type" evidence="3">
    <location>
        <begin position="58"/>
        <end position="71"/>
    </location>
</feature>
<evidence type="ECO:0000313" key="5">
    <source>
        <dbReference type="Proteomes" id="UP000604825"/>
    </source>
</evidence>
<keyword evidence="1" id="KW-0863">Zinc-finger</keyword>
<feature type="compositionally biased region" description="Low complexity" evidence="2">
    <location>
        <begin position="132"/>
        <end position="143"/>
    </location>
</feature>
<dbReference type="InterPro" id="IPR001878">
    <property type="entry name" value="Znf_CCHC"/>
</dbReference>
<sequence length="225" mass="25910">MMRAKRASEPAKRYEAFHVTIDHIHIVLANMRGITVKVGREEKEKWCSFAYEFLPDFCYTCERVGHIDKQCEVRLEAGETQQFSKCLRYIPEKKKMEGFQDRSSQSGRLRGGWIGGGSGSRGSHDGRDNRSGRWASSGSGSDAARWRKEEGEKSGEKEEEMLSPLKAPPKPMSHRLIMTQRHRRSCCWSRKKQVKGMMHLLMQRGLQEIKKAQRETKRVPLSVLI</sequence>
<dbReference type="GO" id="GO:0003676">
    <property type="term" value="F:nucleic acid binding"/>
    <property type="evidence" value="ECO:0007669"/>
    <property type="project" value="InterPro"/>
</dbReference>
<dbReference type="Proteomes" id="UP000604825">
    <property type="component" value="Unassembled WGS sequence"/>
</dbReference>
<dbReference type="Pfam" id="PF14392">
    <property type="entry name" value="zf-CCHC_4"/>
    <property type="match status" value="1"/>
</dbReference>
<dbReference type="InterPro" id="IPR025836">
    <property type="entry name" value="Zn_knuckle_CX2CX4HX4C"/>
</dbReference>
<evidence type="ECO:0000256" key="2">
    <source>
        <dbReference type="SAM" id="MobiDB-lite"/>
    </source>
</evidence>
<keyword evidence="1" id="KW-0862">Zinc</keyword>
<accession>A0A811PP02</accession>
<proteinExistence type="predicted"/>
<keyword evidence="1" id="KW-0479">Metal-binding</keyword>
<gene>
    <name evidence="4" type="ORF">NCGR_LOCUS31988</name>
</gene>
<evidence type="ECO:0000256" key="1">
    <source>
        <dbReference type="PROSITE-ProRule" id="PRU00047"/>
    </source>
</evidence>
<feature type="compositionally biased region" description="Basic and acidic residues" evidence="2">
    <location>
        <begin position="144"/>
        <end position="156"/>
    </location>
</feature>
<feature type="compositionally biased region" description="Gly residues" evidence="2">
    <location>
        <begin position="109"/>
        <end position="120"/>
    </location>
</feature>